<dbReference type="InterPro" id="IPR045379">
    <property type="entry name" value="Crinkler_N"/>
</dbReference>
<dbReference type="EMBL" id="JASMQC010000010">
    <property type="protein sequence ID" value="KAK1942082.1"/>
    <property type="molecule type" value="Genomic_DNA"/>
</dbReference>
<feature type="domain" description="Crinkler effector protein N-terminal" evidence="4">
    <location>
        <begin position="6"/>
        <end position="114"/>
    </location>
</feature>
<evidence type="ECO:0000256" key="3">
    <source>
        <dbReference type="ARBA" id="ARBA00022525"/>
    </source>
</evidence>
<evidence type="ECO:0000259" key="4">
    <source>
        <dbReference type="Pfam" id="PF20147"/>
    </source>
</evidence>
<organism evidence="5 6">
    <name type="scientific">Phytophthora citrophthora</name>
    <dbReference type="NCBI Taxonomy" id="4793"/>
    <lineage>
        <taxon>Eukaryota</taxon>
        <taxon>Sar</taxon>
        <taxon>Stramenopiles</taxon>
        <taxon>Oomycota</taxon>
        <taxon>Peronosporomycetes</taxon>
        <taxon>Peronosporales</taxon>
        <taxon>Peronosporaceae</taxon>
        <taxon>Phytophthora</taxon>
    </lineage>
</organism>
<comment type="subcellular location">
    <subcellularLocation>
        <location evidence="1">Host cell</location>
    </subcellularLocation>
    <subcellularLocation>
        <location evidence="2">Secreted</location>
    </subcellularLocation>
</comment>
<dbReference type="Proteomes" id="UP001259832">
    <property type="component" value="Unassembled WGS sequence"/>
</dbReference>
<evidence type="ECO:0000313" key="5">
    <source>
        <dbReference type="EMBL" id="KAK1942082.1"/>
    </source>
</evidence>
<protein>
    <recommendedName>
        <fullName evidence="4">Crinkler effector protein N-terminal domain-containing protein</fullName>
    </recommendedName>
</protein>
<sequence length="309" mass="34810">MATVVVFYMIVGMPEGPFPVQIGLGESVGSLQIAIKDINSNVKNIDIDKLQLFLAKTKGGEWLSADDEAVTSLLSGDTPELVKKLMNKEMAPTDPVKDFFEDAPTTRTIHVLVKVKESLPVFRPWTLANAKFSPLSTNSSSPVLHIPKAYAKGSGLRVGKDELLLYRRKEVIDEWEALDAAVVETYAQLWIVGPPRTGKSCAAFAFACSLKRVDDKLGETKDVLWISCSKGSDPELKCILFVGRTRSKRVRYFQVICRLCWEHYKKKRSFFSMDIQMHLVGVVCWVHVYIGATRTKFSVVLWSLLQWYR</sequence>
<keyword evidence="6" id="KW-1185">Reference proteome</keyword>
<dbReference type="GO" id="GO:0005576">
    <property type="term" value="C:extracellular region"/>
    <property type="evidence" value="ECO:0007669"/>
    <property type="project" value="UniProtKB-SubCell"/>
</dbReference>
<evidence type="ECO:0000256" key="2">
    <source>
        <dbReference type="ARBA" id="ARBA00004613"/>
    </source>
</evidence>
<dbReference type="GO" id="GO:0043657">
    <property type="term" value="C:host cell"/>
    <property type="evidence" value="ECO:0007669"/>
    <property type="project" value="UniProtKB-SubCell"/>
</dbReference>
<proteinExistence type="predicted"/>
<accession>A0AAD9LNS1</accession>
<evidence type="ECO:0000256" key="1">
    <source>
        <dbReference type="ARBA" id="ARBA00004340"/>
    </source>
</evidence>
<comment type="caution">
    <text evidence="5">The sequence shown here is derived from an EMBL/GenBank/DDBJ whole genome shotgun (WGS) entry which is preliminary data.</text>
</comment>
<reference evidence="5" key="1">
    <citation type="submission" date="2023-08" db="EMBL/GenBank/DDBJ databases">
        <title>Reference Genome Resource for the Citrus Pathogen Phytophthora citrophthora.</title>
        <authorList>
            <person name="Moller H."/>
            <person name="Coetzee B."/>
            <person name="Rose L.J."/>
            <person name="Van Niekerk J.M."/>
        </authorList>
    </citation>
    <scope>NUCLEOTIDE SEQUENCE</scope>
    <source>
        <strain evidence="5">STE-U-9442</strain>
    </source>
</reference>
<gene>
    <name evidence="5" type="ORF">P3T76_006404</name>
</gene>
<dbReference type="AlphaFoldDB" id="A0AAD9LNS1"/>
<evidence type="ECO:0000313" key="6">
    <source>
        <dbReference type="Proteomes" id="UP001259832"/>
    </source>
</evidence>
<keyword evidence="3" id="KW-0964">Secreted</keyword>
<dbReference type="Pfam" id="PF20147">
    <property type="entry name" value="Crinkler"/>
    <property type="match status" value="1"/>
</dbReference>
<name>A0AAD9LNS1_9STRA</name>